<proteinExistence type="predicted"/>
<evidence type="ECO:0000313" key="2">
    <source>
        <dbReference type="EMBL" id="STX28906.1"/>
    </source>
</evidence>
<dbReference type="AlphaFoldDB" id="A0A378I2L3"/>
<feature type="transmembrane region" description="Helical" evidence="1">
    <location>
        <begin position="20"/>
        <end position="43"/>
    </location>
</feature>
<reference evidence="2 3" key="1">
    <citation type="submission" date="2018-06" db="EMBL/GenBank/DDBJ databases">
        <authorList>
            <consortium name="Pathogen Informatics"/>
            <person name="Doyle S."/>
        </authorList>
    </citation>
    <scope>NUCLEOTIDE SEQUENCE [LARGE SCALE GENOMIC DNA]</scope>
    <source>
        <strain evidence="2 3">NCTC13315</strain>
    </source>
</reference>
<keyword evidence="1" id="KW-0472">Membrane</keyword>
<evidence type="ECO:0008006" key="4">
    <source>
        <dbReference type="Google" id="ProtNLM"/>
    </source>
</evidence>
<dbReference type="InterPro" id="IPR045936">
    <property type="entry name" value="DUF6356"/>
</dbReference>
<dbReference type="EMBL" id="UGNV01000001">
    <property type="protein sequence ID" value="STX28906.1"/>
    <property type="molecule type" value="Genomic_DNA"/>
</dbReference>
<gene>
    <name evidence="2" type="ORF">NCTC13315_01440</name>
</gene>
<keyword evidence="1" id="KW-1133">Transmembrane helix</keyword>
<sequence>MKNIFTSHPNEVGESYIEHMFFALRFSLKMLLGSIACFLHAFFPFTFKRTGSTIVLKIVTNLNQGGRKNLFDVPLKNKS</sequence>
<keyword evidence="1" id="KW-0812">Transmembrane</keyword>
<dbReference type="Pfam" id="PF19883">
    <property type="entry name" value="DUF6356"/>
    <property type="match status" value="1"/>
</dbReference>
<name>A0A378I2L3_9GAMM</name>
<dbReference type="OrthoDB" id="7652114at2"/>
<protein>
    <recommendedName>
        <fullName evidence="4">Capsule biosynthesis protein</fullName>
    </recommendedName>
</protein>
<accession>A0A378I2L3</accession>
<organism evidence="2 3">
    <name type="scientific">Legionella beliardensis</name>
    <dbReference type="NCBI Taxonomy" id="91822"/>
    <lineage>
        <taxon>Bacteria</taxon>
        <taxon>Pseudomonadati</taxon>
        <taxon>Pseudomonadota</taxon>
        <taxon>Gammaproteobacteria</taxon>
        <taxon>Legionellales</taxon>
        <taxon>Legionellaceae</taxon>
        <taxon>Legionella</taxon>
    </lineage>
</organism>
<evidence type="ECO:0000313" key="3">
    <source>
        <dbReference type="Proteomes" id="UP000254968"/>
    </source>
</evidence>
<keyword evidence="3" id="KW-1185">Reference proteome</keyword>
<evidence type="ECO:0000256" key="1">
    <source>
        <dbReference type="SAM" id="Phobius"/>
    </source>
</evidence>
<dbReference type="Proteomes" id="UP000254968">
    <property type="component" value="Unassembled WGS sequence"/>
</dbReference>
<dbReference type="RefSeq" id="WP_115302616.1">
    <property type="nucleotide sequence ID" value="NZ_CAAAHO010000022.1"/>
</dbReference>